<reference evidence="2" key="2">
    <citation type="submission" date="2014-03" db="EMBL/GenBank/DDBJ databases">
        <title>The whipworm genome and dual-species transcriptomics of an intimate host-pathogen interaction.</title>
        <authorList>
            <person name="Foth B.J."/>
            <person name="Tsai I.J."/>
            <person name="Reid A.J."/>
            <person name="Bancroft A.J."/>
            <person name="Nichol S."/>
            <person name="Tracey A."/>
            <person name="Holroyd N."/>
            <person name="Cotton J.A."/>
            <person name="Stanley E.J."/>
            <person name="Zarowiecki M."/>
            <person name="Liu J.Z."/>
            <person name="Huckvale T."/>
            <person name="Cooper P.J."/>
            <person name="Grencis R.K."/>
            <person name="Berriman M."/>
        </authorList>
    </citation>
    <scope>NUCLEOTIDE SEQUENCE [LARGE SCALE GENOMIC DNA]</scope>
</reference>
<accession>A0A077ZJD1</accession>
<dbReference type="Proteomes" id="UP000030665">
    <property type="component" value="Unassembled WGS sequence"/>
</dbReference>
<evidence type="ECO:0000313" key="2">
    <source>
        <dbReference type="EMBL" id="CDW58650.1"/>
    </source>
</evidence>
<organism evidence="2 3">
    <name type="scientific">Trichuris trichiura</name>
    <name type="common">Whipworm</name>
    <name type="synonym">Trichocephalus trichiurus</name>
    <dbReference type="NCBI Taxonomy" id="36087"/>
    <lineage>
        <taxon>Eukaryota</taxon>
        <taxon>Metazoa</taxon>
        <taxon>Ecdysozoa</taxon>
        <taxon>Nematoda</taxon>
        <taxon>Enoplea</taxon>
        <taxon>Dorylaimia</taxon>
        <taxon>Trichinellida</taxon>
        <taxon>Trichuridae</taxon>
        <taxon>Trichuris</taxon>
    </lineage>
</organism>
<dbReference type="STRING" id="36087.A0A077ZJD1"/>
<sequence>MDIVNFDELGGEGFSHTVEDIRERIEDCGKPFPNEKLVELIQPPTSSDDDDDIMEDKGAQTPSDWTLRKLASIFQQAQVRKDTIDDYDPSMEHGIMVIRGITVLLKPLQDLFDEAKKRERQFSITMFFNKAPAAAEPNILRREALPLTSSRNLRTGGSPTDLRPPTESSEPMYFIFPLFCTHSAHQYIAWLMGGERPARESLPPGPRKHSFPPTEATVHACEVQ</sequence>
<feature type="compositionally biased region" description="Polar residues" evidence="1">
    <location>
        <begin position="147"/>
        <end position="158"/>
    </location>
</feature>
<protein>
    <submittedName>
        <fullName evidence="2">Uncharacterized protein</fullName>
    </submittedName>
</protein>
<proteinExistence type="predicted"/>
<gene>
    <name evidence="2" type="ORF">TTRE_0000697401</name>
</gene>
<keyword evidence="3" id="KW-1185">Reference proteome</keyword>
<feature type="region of interest" description="Disordered" evidence="1">
    <location>
        <begin position="199"/>
        <end position="224"/>
    </location>
</feature>
<reference evidence="2" key="1">
    <citation type="submission" date="2014-01" db="EMBL/GenBank/DDBJ databases">
        <authorList>
            <person name="Aslett M."/>
        </authorList>
    </citation>
    <scope>NUCLEOTIDE SEQUENCE</scope>
</reference>
<dbReference type="AlphaFoldDB" id="A0A077ZJD1"/>
<dbReference type="EMBL" id="HG806387">
    <property type="protein sequence ID" value="CDW58650.1"/>
    <property type="molecule type" value="Genomic_DNA"/>
</dbReference>
<evidence type="ECO:0000313" key="3">
    <source>
        <dbReference type="Proteomes" id="UP000030665"/>
    </source>
</evidence>
<evidence type="ECO:0000256" key="1">
    <source>
        <dbReference type="SAM" id="MobiDB-lite"/>
    </source>
</evidence>
<name>A0A077ZJD1_TRITR</name>
<feature type="region of interest" description="Disordered" evidence="1">
    <location>
        <begin position="147"/>
        <end position="166"/>
    </location>
</feature>